<name>A0AAF0TG94_SOLVR</name>
<gene>
    <name evidence="1" type="ORF">MTR67_012757</name>
</gene>
<organism evidence="1 2">
    <name type="scientific">Solanum verrucosum</name>
    <dbReference type="NCBI Taxonomy" id="315347"/>
    <lineage>
        <taxon>Eukaryota</taxon>
        <taxon>Viridiplantae</taxon>
        <taxon>Streptophyta</taxon>
        <taxon>Embryophyta</taxon>
        <taxon>Tracheophyta</taxon>
        <taxon>Spermatophyta</taxon>
        <taxon>Magnoliopsida</taxon>
        <taxon>eudicotyledons</taxon>
        <taxon>Gunneridae</taxon>
        <taxon>Pentapetalae</taxon>
        <taxon>asterids</taxon>
        <taxon>lamiids</taxon>
        <taxon>Solanales</taxon>
        <taxon>Solanaceae</taxon>
        <taxon>Solanoideae</taxon>
        <taxon>Solaneae</taxon>
        <taxon>Solanum</taxon>
    </lineage>
</organism>
<proteinExistence type="predicted"/>
<protein>
    <submittedName>
        <fullName evidence="1">Uncharacterized protein</fullName>
    </submittedName>
</protein>
<keyword evidence="2" id="KW-1185">Reference proteome</keyword>
<dbReference type="Proteomes" id="UP001234989">
    <property type="component" value="Chromosome 3"/>
</dbReference>
<sequence>AIKCSTVRQVISADSRLNSIDNKANKCVPLSNFMLPYGKYGKYKYSRMVPLNSANGHNMTYVKQLFDCIVPTLVEALHKVDLN</sequence>
<feature type="non-terminal residue" evidence="1">
    <location>
        <position position="1"/>
    </location>
</feature>
<dbReference type="EMBL" id="CP133614">
    <property type="protein sequence ID" value="WMV19372.1"/>
    <property type="molecule type" value="Genomic_DNA"/>
</dbReference>
<accession>A0AAF0TG94</accession>
<evidence type="ECO:0000313" key="2">
    <source>
        <dbReference type="Proteomes" id="UP001234989"/>
    </source>
</evidence>
<reference evidence="1" key="1">
    <citation type="submission" date="2023-08" db="EMBL/GenBank/DDBJ databases">
        <title>A de novo genome assembly of Solanum verrucosum Schlechtendal, a Mexican diploid species geographically isolated from the other diploid A-genome species in potato relatives.</title>
        <authorList>
            <person name="Hosaka K."/>
        </authorList>
    </citation>
    <scope>NUCLEOTIDE SEQUENCE</scope>
    <source>
        <tissue evidence="1">Young leaves</tissue>
    </source>
</reference>
<evidence type="ECO:0000313" key="1">
    <source>
        <dbReference type="EMBL" id="WMV19372.1"/>
    </source>
</evidence>
<dbReference type="AlphaFoldDB" id="A0AAF0TG94"/>